<keyword evidence="1" id="KW-0175">Coiled coil</keyword>
<evidence type="ECO:0000256" key="1">
    <source>
        <dbReference type="SAM" id="Coils"/>
    </source>
</evidence>
<organism evidence="2 3">
    <name type="scientific">Klebsiella spallanzanii</name>
    <dbReference type="NCBI Taxonomy" id="2587528"/>
    <lineage>
        <taxon>Bacteria</taxon>
        <taxon>Pseudomonadati</taxon>
        <taxon>Pseudomonadota</taxon>
        <taxon>Gammaproteobacteria</taxon>
        <taxon>Enterobacterales</taxon>
        <taxon>Enterobacteriaceae</taxon>
        <taxon>Klebsiella/Raoultella group</taxon>
        <taxon>Klebsiella</taxon>
    </lineage>
</organism>
<dbReference type="Proteomes" id="UP000318370">
    <property type="component" value="Unassembled WGS sequence"/>
</dbReference>
<dbReference type="AlphaFoldDB" id="A0A564K4W2"/>
<reference evidence="2 3" key="1">
    <citation type="submission" date="2019-07" db="EMBL/GenBank/DDBJ databases">
        <authorList>
            <person name="Brisse S."/>
            <person name="Rodrigues C."/>
            <person name="Thorpe H."/>
        </authorList>
    </citation>
    <scope>NUCLEOTIDE SEQUENCE [LARGE SCALE GENOMIC DNA]</scope>
    <source>
        <strain evidence="2">SB6408</strain>
    </source>
</reference>
<dbReference type="EMBL" id="CABGHF010000012">
    <property type="protein sequence ID" value="VUS63587.1"/>
    <property type="molecule type" value="Genomic_DNA"/>
</dbReference>
<accession>A0A564K4W2</accession>
<sequence length="691" mass="79877">MNDISITDYLGPGVYLLKNYPKATEDLIAERGYKVYNCAELSQFEDIFNRNKVNFILTNDNENNFNDYVSIVRTAANFLVNKIVINIFVEKGNSKFYKDIIDMSNQLGYSLDTIFHSLNPGYDDSFQNDQNIRVVLSQSRQLSSISDRNISDTAVIEKSIVHVFSYIRPGDKVLVICKNTKSISSFKRIFLDQTKASEVEAYSLNDIKSIRLNENGYHFIIIDKYTDNELDDVLDIITSRLLPAGRYACFHPNQTAIDTIGNHDLQPEVYLFYEHGYLKTQTHQGEKITLSPEVCIFMKNPLAKTNFQYQETIYGYSYPPKNLLAFARDYANPWLIRGIVEFPFRNRSIFHLKQYSHQVLEHSDPDSPDYAAALAVLGYQMLSSGDDSDDIYSKMLYFCLNISRMANPTPHQYRWFISLSTLLGLICNKNNDKVNALIHFSHAANSCVEKFSPSIGTKILQSLYLQSVILISLNRISCAEIVIERGIKRGIQLLYQRPEELIGKISQPFNFVLYIYHEILDWLIKLVNIKNAISGRKFNIANIDNNSTWSALLHERMNAINNMSQMIDERDRTIYDQKHLIDERDETILFQKNLIDEREQIIAQQNKLIERSNKEIQQKNQSVADLSDEVYSKEQKLIELQNKSEKLIVLNNEKDLHLAQLSADLERVNSILRKIDSTPLIRHLLRMLNIK</sequence>
<proteinExistence type="predicted"/>
<evidence type="ECO:0000313" key="3">
    <source>
        <dbReference type="Proteomes" id="UP000318370"/>
    </source>
</evidence>
<protein>
    <submittedName>
        <fullName evidence="2">Uncharacterized protein</fullName>
    </submittedName>
</protein>
<feature type="coiled-coil region" evidence="1">
    <location>
        <begin position="595"/>
        <end position="653"/>
    </location>
</feature>
<gene>
    <name evidence="2" type="ORF">SB6408_00709</name>
</gene>
<evidence type="ECO:0000313" key="2">
    <source>
        <dbReference type="EMBL" id="VUS63587.1"/>
    </source>
</evidence>
<name>A0A564K4W2_9ENTR</name>
<dbReference type="RefSeq" id="WP_142462770.1">
    <property type="nucleotide sequence ID" value="NZ_CABGHF010000012.1"/>
</dbReference>